<name>A0ABX7IHK2_9ACTO</name>
<evidence type="ECO:0000313" key="2">
    <source>
        <dbReference type="EMBL" id="QRV02613.1"/>
    </source>
</evidence>
<organism evidence="2 3">
    <name type="scientific">Arcanobacterium phocisimile</name>
    <dbReference type="NCBI Taxonomy" id="1302235"/>
    <lineage>
        <taxon>Bacteria</taxon>
        <taxon>Bacillati</taxon>
        <taxon>Actinomycetota</taxon>
        <taxon>Actinomycetes</taxon>
        <taxon>Actinomycetales</taxon>
        <taxon>Actinomycetaceae</taxon>
        <taxon>Arcanobacterium</taxon>
    </lineage>
</organism>
<evidence type="ECO:0000259" key="1">
    <source>
        <dbReference type="PROSITE" id="PS51186"/>
    </source>
</evidence>
<dbReference type="InterPro" id="IPR000182">
    <property type="entry name" value="GNAT_dom"/>
</dbReference>
<accession>A0ABX7IHK2</accession>
<gene>
    <name evidence="2" type="ORF">JTE88_02380</name>
</gene>
<dbReference type="RefSeq" id="WP_204425145.1">
    <property type="nucleotide sequence ID" value="NZ_CP070228.1"/>
</dbReference>
<dbReference type="InterPro" id="IPR016181">
    <property type="entry name" value="Acyl_CoA_acyltransferase"/>
</dbReference>
<reference evidence="2 3" key="1">
    <citation type="submission" date="2021-02" db="EMBL/GenBank/DDBJ databases">
        <title>Complete Genome Sequence of Arcanobacterium phocisimile strain DSM 26142T from a harbour seal.</title>
        <authorList>
            <person name="Borowiak M."/>
            <person name="Alssahen M."/>
            <person name="Malorny B."/>
            <person name="Laemmler C."/>
            <person name="Siebert U."/>
            <person name="Ploetz M."/>
            <person name="Abdulmawjood A."/>
        </authorList>
    </citation>
    <scope>NUCLEOTIDE SEQUENCE [LARGE SCALE GENOMIC DNA]</scope>
    <source>
        <strain evidence="2 3">DSM 26142</strain>
    </source>
</reference>
<dbReference type="SUPFAM" id="SSF55729">
    <property type="entry name" value="Acyl-CoA N-acyltransferases (Nat)"/>
    <property type="match status" value="1"/>
</dbReference>
<feature type="domain" description="N-acetyltransferase" evidence="1">
    <location>
        <begin position="1"/>
        <end position="170"/>
    </location>
</feature>
<protein>
    <recommendedName>
        <fullName evidence="1">N-acetyltransferase domain-containing protein</fullName>
    </recommendedName>
</protein>
<dbReference type="Proteomes" id="UP000602653">
    <property type="component" value="Chromosome"/>
</dbReference>
<evidence type="ECO:0000313" key="3">
    <source>
        <dbReference type="Proteomes" id="UP000602653"/>
    </source>
</evidence>
<proteinExistence type="predicted"/>
<dbReference type="Gene3D" id="3.40.630.30">
    <property type="match status" value="1"/>
</dbReference>
<dbReference type="EMBL" id="CP070228">
    <property type="protein sequence ID" value="QRV02613.1"/>
    <property type="molecule type" value="Genomic_DNA"/>
</dbReference>
<sequence length="230" mass="24859">MVIRVPTREEFTHIVDHILIPSFPATERPDSSGFMELFDNGQIFTLAAFAGQSPSGVSISFLDFRQGESSGSASDVVLISWLAVSEAGRGNGTGSGLLHETVDVLTAQHDPFLILIEVEDPRIHTEVGAYGDPAARIRFYERNGARRIDTPFAMPREDITGDVLPGMLLYSVGGRAHHTTGSHSPALGAPLTRFLRAYAQAAGEPQHPDGSFIHPDIEQMVRSAPHAAFT</sequence>
<keyword evidence="3" id="KW-1185">Reference proteome</keyword>
<dbReference type="PROSITE" id="PS51186">
    <property type="entry name" value="GNAT"/>
    <property type="match status" value="1"/>
</dbReference>